<dbReference type="SMART" id="SM00849">
    <property type="entry name" value="Lactamase_B"/>
    <property type="match status" value="1"/>
</dbReference>
<feature type="domain" description="Metallo-beta-lactamase" evidence="1">
    <location>
        <begin position="12"/>
        <end position="173"/>
    </location>
</feature>
<dbReference type="AlphaFoldDB" id="A0A9D1ZGV9"/>
<accession>A0A9D1ZGV9</accession>
<dbReference type="Proteomes" id="UP000886851">
    <property type="component" value="Unassembled WGS sequence"/>
</dbReference>
<dbReference type="Gene3D" id="3.60.15.10">
    <property type="entry name" value="Ribonuclease Z/Hydroxyacylglutathione hydrolase-like"/>
    <property type="match status" value="1"/>
</dbReference>
<organism evidence="2 3">
    <name type="scientific">Candidatus Bacteroides pullicola</name>
    <dbReference type="NCBI Taxonomy" id="2838475"/>
    <lineage>
        <taxon>Bacteria</taxon>
        <taxon>Pseudomonadati</taxon>
        <taxon>Bacteroidota</taxon>
        <taxon>Bacteroidia</taxon>
        <taxon>Bacteroidales</taxon>
        <taxon>Bacteroidaceae</taxon>
        <taxon>Bacteroides</taxon>
    </lineage>
</organism>
<evidence type="ECO:0000259" key="1">
    <source>
        <dbReference type="SMART" id="SM00849"/>
    </source>
</evidence>
<dbReference type="PANTHER" id="PTHR47619:SF1">
    <property type="entry name" value="EXODEOXYRIBONUCLEASE WALJ"/>
    <property type="match status" value="1"/>
</dbReference>
<dbReference type="InterPro" id="IPR052533">
    <property type="entry name" value="WalJ/YycJ-like"/>
</dbReference>
<dbReference type="InterPro" id="IPR036866">
    <property type="entry name" value="RibonucZ/Hydroxyglut_hydro"/>
</dbReference>
<proteinExistence type="predicted"/>
<reference evidence="2" key="2">
    <citation type="submission" date="2021-04" db="EMBL/GenBank/DDBJ databases">
        <authorList>
            <person name="Gilroy R."/>
        </authorList>
    </citation>
    <scope>NUCLEOTIDE SEQUENCE</scope>
    <source>
        <strain evidence="2">Gambia2-208</strain>
    </source>
</reference>
<sequence>MMKLKVIGTGSSGNCYLLENDTEALLIECGLPLAAIKRGMGYKMTKLKACIVSHSHKDHARSVKELKWCGLRTIGPEGTEATIIVKGECTLNLGGFKIRPLPVQHDVPCMAYVVDHPDMGRLLFVTDTYAFPYTVKGLNHILMEANYCDRKLEQNIADGLIPDSLRQRIVTSHMEIGMAVTHLASQYLSRVRDILLIHLSGSNSDPADFKAQVEAATGIPTQVATAGVEMELNVEPY</sequence>
<name>A0A9D1ZGV9_9BACE</name>
<gene>
    <name evidence="2" type="ORF">H9824_05560</name>
</gene>
<dbReference type="SUPFAM" id="SSF56281">
    <property type="entry name" value="Metallo-hydrolase/oxidoreductase"/>
    <property type="match status" value="1"/>
</dbReference>
<reference evidence="2" key="1">
    <citation type="journal article" date="2021" name="PeerJ">
        <title>Extensive microbial diversity within the chicken gut microbiome revealed by metagenomics and culture.</title>
        <authorList>
            <person name="Gilroy R."/>
            <person name="Ravi A."/>
            <person name="Getino M."/>
            <person name="Pursley I."/>
            <person name="Horton D.L."/>
            <person name="Alikhan N.F."/>
            <person name="Baker D."/>
            <person name="Gharbi K."/>
            <person name="Hall N."/>
            <person name="Watson M."/>
            <person name="Adriaenssens E.M."/>
            <person name="Foster-Nyarko E."/>
            <person name="Jarju S."/>
            <person name="Secka A."/>
            <person name="Antonio M."/>
            <person name="Oren A."/>
            <person name="Chaudhuri R.R."/>
            <person name="La Ragione R."/>
            <person name="Hildebrand F."/>
            <person name="Pallen M.J."/>
        </authorList>
    </citation>
    <scope>NUCLEOTIDE SEQUENCE</scope>
    <source>
        <strain evidence="2">Gambia2-208</strain>
    </source>
</reference>
<evidence type="ECO:0000313" key="3">
    <source>
        <dbReference type="Proteomes" id="UP000886851"/>
    </source>
</evidence>
<dbReference type="PANTHER" id="PTHR47619">
    <property type="entry name" value="METALLO-HYDROLASE YYCJ-RELATED"/>
    <property type="match status" value="1"/>
</dbReference>
<protein>
    <submittedName>
        <fullName evidence="2">MBL fold metallo-hydrolase</fullName>
    </submittedName>
</protein>
<dbReference type="Pfam" id="PF00753">
    <property type="entry name" value="Lactamase_B"/>
    <property type="match status" value="1"/>
</dbReference>
<evidence type="ECO:0000313" key="2">
    <source>
        <dbReference type="EMBL" id="HIY88154.1"/>
    </source>
</evidence>
<comment type="caution">
    <text evidence="2">The sequence shown here is derived from an EMBL/GenBank/DDBJ whole genome shotgun (WGS) entry which is preliminary data.</text>
</comment>
<dbReference type="InterPro" id="IPR001279">
    <property type="entry name" value="Metallo-B-lactamas"/>
</dbReference>
<dbReference type="EMBL" id="DXCV01000039">
    <property type="protein sequence ID" value="HIY88154.1"/>
    <property type="molecule type" value="Genomic_DNA"/>
</dbReference>